<name>A0A2N6LCH3_9CYAN</name>
<feature type="domain" description="Cytochrome c7-like" evidence="2">
    <location>
        <begin position="125"/>
        <end position="173"/>
    </location>
</feature>
<dbReference type="Gene3D" id="3.90.10.10">
    <property type="entry name" value="Cytochrome C3"/>
    <property type="match status" value="2"/>
</dbReference>
<organism evidence="3 4">
    <name type="scientific">Fischerella thermalis CCMEE 5318</name>
    <dbReference type="NCBI Taxonomy" id="2019666"/>
    <lineage>
        <taxon>Bacteria</taxon>
        <taxon>Bacillati</taxon>
        <taxon>Cyanobacteriota</taxon>
        <taxon>Cyanophyceae</taxon>
        <taxon>Nostocales</taxon>
        <taxon>Hapalosiphonaceae</taxon>
        <taxon>Fischerella</taxon>
    </lineage>
</organism>
<dbReference type="RefSeq" id="WP_102182351.1">
    <property type="nucleotide sequence ID" value="NZ_NMQE01000501.1"/>
</dbReference>
<evidence type="ECO:0000259" key="2">
    <source>
        <dbReference type="Pfam" id="PF14522"/>
    </source>
</evidence>
<dbReference type="PANTHER" id="PTHR39425">
    <property type="entry name" value="LIPOPROTEIN CYTOCHROME C"/>
    <property type="match status" value="1"/>
</dbReference>
<proteinExistence type="predicted"/>
<gene>
    <name evidence="3" type="ORF">CEN46_16240</name>
</gene>
<evidence type="ECO:0000256" key="1">
    <source>
        <dbReference type="SAM" id="Phobius"/>
    </source>
</evidence>
<dbReference type="Pfam" id="PF14522">
    <property type="entry name" value="Cytochrome_C7"/>
    <property type="match status" value="1"/>
</dbReference>
<keyword evidence="1" id="KW-0472">Membrane</keyword>
<dbReference type="SUPFAM" id="SSF48695">
    <property type="entry name" value="Multiheme cytochromes"/>
    <property type="match status" value="1"/>
</dbReference>
<dbReference type="InterPro" id="IPR036280">
    <property type="entry name" value="Multihaem_cyt_sf"/>
</dbReference>
<keyword evidence="1" id="KW-1133">Transmembrane helix</keyword>
<feature type="transmembrane region" description="Helical" evidence="1">
    <location>
        <begin position="12"/>
        <end position="33"/>
    </location>
</feature>
<sequence>MQVFKRHHNTLARVFVISGLLAIVGLAVGGSAITRSPWWTKVGEPPDQPVPFSHKHHYEELGIDCRYCHWSVTESAHAGVPSSEVCMTCHSQIWTNSPLLEPVRDSYNNNKSLVWNKVNNLPEFVYFDHSAHVNKGISCASCHGGIEKMHLTHKSQYFSMQWCLDCHRNPEKHIRPKEEVFNMYYKTPRTEDEMKAMLERYNIPYDPNSIPRNQLELGKLLVKHYNIHKEQLSDCSICHR</sequence>
<dbReference type="AlphaFoldDB" id="A0A2N6LCH3"/>
<dbReference type="PANTHER" id="PTHR39425:SF1">
    <property type="entry name" value="CYTOCHROME C7-LIKE DOMAIN-CONTAINING PROTEIN"/>
    <property type="match status" value="1"/>
</dbReference>
<comment type="caution">
    <text evidence="3">The sequence shown here is derived from an EMBL/GenBank/DDBJ whole genome shotgun (WGS) entry which is preliminary data.</text>
</comment>
<dbReference type="InterPro" id="IPR029467">
    <property type="entry name" value="Cyt_c7-like"/>
</dbReference>
<keyword evidence="1" id="KW-0812">Transmembrane</keyword>
<evidence type="ECO:0000313" key="3">
    <source>
        <dbReference type="EMBL" id="PMB20577.1"/>
    </source>
</evidence>
<dbReference type="EMBL" id="NMQE01000501">
    <property type="protein sequence ID" value="PMB20577.1"/>
    <property type="molecule type" value="Genomic_DNA"/>
</dbReference>
<dbReference type="Proteomes" id="UP000235081">
    <property type="component" value="Unassembled WGS sequence"/>
</dbReference>
<accession>A0A2N6LCH3</accession>
<protein>
    <submittedName>
        <fullName evidence="3">Cytochrome C</fullName>
    </submittedName>
</protein>
<dbReference type="CDD" id="cd08168">
    <property type="entry name" value="Cytochrom_C3"/>
    <property type="match status" value="1"/>
</dbReference>
<reference evidence="3 4" key="1">
    <citation type="submission" date="2017-07" db="EMBL/GenBank/DDBJ databases">
        <title>Genomes of Fischerella (Mastigocladus) sp. strains.</title>
        <authorList>
            <person name="Miller S.R."/>
        </authorList>
    </citation>
    <scope>NUCLEOTIDE SEQUENCE [LARGE SCALE GENOMIC DNA]</scope>
    <source>
        <strain evidence="3 4">CCMEE 5318</strain>
    </source>
</reference>
<evidence type="ECO:0000313" key="4">
    <source>
        <dbReference type="Proteomes" id="UP000235081"/>
    </source>
</evidence>